<reference evidence="5" key="1">
    <citation type="submission" date="2017-04" db="EMBL/GenBank/DDBJ databases">
        <title>Function of individual gut microbiota members based on whole genome sequencing of pure cultures obtained from chicken caecum.</title>
        <authorList>
            <person name="Medvecky M."/>
            <person name="Cejkova D."/>
            <person name="Polansky O."/>
            <person name="Karasova D."/>
            <person name="Kubasova T."/>
            <person name="Cizek A."/>
            <person name="Rychlik I."/>
        </authorList>
    </citation>
    <scope>NUCLEOTIDE SEQUENCE [LARGE SCALE GENOMIC DNA]</scope>
    <source>
        <strain evidence="5">An178</strain>
    </source>
</reference>
<accession>A0A1Y3VMY3</accession>
<sequence>MGEFLRNNWFVVVIAVILISFIGYFIFDANRYNVSGKTMDGKEVVASIDGTDVTADDLYNELESFDSTLLYNMYRNAVINQTIETTDSLREDASTLESTIRTNAQSNSTDYEASLAAELASYGYKSIDDLDDYCLTSVKEKEMNKAYVDEHFDEYKEAVESVSPRTVSIISMSVTDADELTDDEQKKKDNIDQALEDGSFADAATAFSEDETTAANDGFYGYIDSNSSSSSTTLDSSVISAALELEKGQTSDWITVTDSTTGAISLYKVHVDETDIEKIHESKNEDVTDQLLYAFLQNNQGLSVTIVEENAKNLDIKFNDEDVQKKIEDYISTQKGENE</sequence>
<evidence type="ECO:0000313" key="4">
    <source>
        <dbReference type="EMBL" id="OUP61335.1"/>
    </source>
</evidence>
<keyword evidence="5" id="KW-1185">Reference proteome</keyword>
<name>A0A1Y3VMY3_9FIRM</name>
<comment type="caution">
    <text evidence="4">The sequence shown here is derived from an EMBL/GenBank/DDBJ whole genome shotgun (WGS) entry which is preliminary data.</text>
</comment>
<dbReference type="Pfam" id="PF00639">
    <property type="entry name" value="Rotamase"/>
    <property type="match status" value="1"/>
</dbReference>
<dbReference type="PANTHER" id="PTHR47245:SF2">
    <property type="entry name" value="PEPTIDYL-PROLYL CIS-TRANS ISOMERASE HP_0175-RELATED"/>
    <property type="match status" value="1"/>
</dbReference>
<evidence type="ECO:0000259" key="3">
    <source>
        <dbReference type="PROSITE" id="PS50198"/>
    </source>
</evidence>
<protein>
    <submittedName>
        <fullName evidence="4">Rotamase</fullName>
    </submittedName>
</protein>
<dbReference type="InterPro" id="IPR000297">
    <property type="entry name" value="PPIase_PpiC"/>
</dbReference>
<organism evidence="4 5">
    <name type="scientific">Faecalitalea cylindroides</name>
    <dbReference type="NCBI Taxonomy" id="39483"/>
    <lineage>
        <taxon>Bacteria</taxon>
        <taxon>Bacillati</taxon>
        <taxon>Bacillota</taxon>
        <taxon>Erysipelotrichia</taxon>
        <taxon>Erysipelotrichales</taxon>
        <taxon>Erysipelotrichaceae</taxon>
        <taxon>Faecalitalea</taxon>
    </lineage>
</organism>
<dbReference type="RefSeq" id="WP_015535834.1">
    <property type="nucleotide sequence ID" value="NZ_CBCTZC010000022.1"/>
</dbReference>
<evidence type="ECO:0000256" key="1">
    <source>
        <dbReference type="PROSITE-ProRule" id="PRU00278"/>
    </source>
</evidence>
<dbReference type="GO" id="GO:0003755">
    <property type="term" value="F:peptidyl-prolyl cis-trans isomerase activity"/>
    <property type="evidence" value="ECO:0007669"/>
    <property type="project" value="UniProtKB-KW"/>
</dbReference>
<dbReference type="InterPro" id="IPR050245">
    <property type="entry name" value="PrsA_foldase"/>
</dbReference>
<dbReference type="Proteomes" id="UP000195447">
    <property type="component" value="Unassembled WGS sequence"/>
</dbReference>
<dbReference type="PANTHER" id="PTHR47245">
    <property type="entry name" value="PEPTIDYLPROLYL ISOMERASE"/>
    <property type="match status" value="1"/>
</dbReference>
<dbReference type="AlphaFoldDB" id="A0A1Y3VMY3"/>
<proteinExistence type="predicted"/>
<keyword evidence="2" id="KW-1133">Transmembrane helix</keyword>
<dbReference type="PROSITE" id="PS50198">
    <property type="entry name" value="PPIC_PPIASE_2"/>
    <property type="match status" value="1"/>
</dbReference>
<dbReference type="InterPro" id="IPR046357">
    <property type="entry name" value="PPIase_dom_sf"/>
</dbReference>
<keyword evidence="2" id="KW-0812">Transmembrane</keyword>
<keyword evidence="1" id="KW-0697">Rotamase</keyword>
<keyword evidence="1" id="KW-0413">Isomerase</keyword>
<gene>
    <name evidence="4" type="ORF">B5F14_03215</name>
</gene>
<dbReference type="SUPFAM" id="SSF54534">
    <property type="entry name" value="FKBP-like"/>
    <property type="match status" value="1"/>
</dbReference>
<evidence type="ECO:0000256" key="2">
    <source>
        <dbReference type="SAM" id="Phobius"/>
    </source>
</evidence>
<keyword evidence="2" id="KW-0472">Membrane</keyword>
<feature type="domain" description="PpiC" evidence="3">
    <location>
        <begin position="164"/>
        <end position="270"/>
    </location>
</feature>
<feature type="transmembrane region" description="Helical" evidence="2">
    <location>
        <begin position="7"/>
        <end position="27"/>
    </location>
</feature>
<dbReference type="EMBL" id="NFKM01000004">
    <property type="protein sequence ID" value="OUP61335.1"/>
    <property type="molecule type" value="Genomic_DNA"/>
</dbReference>
<evidence type="ECO:0000313" key="5">
    <source>
        <dbReference type="Proteomes" id="UP000195447"/>
    </source>
</evidence>
<dbReference type="Gene3D" id="3.10.50.40">
    <property type="match status" value="1"/>
</dbReference>